<dbReference type="GO" id="GO:0016779">
    <property type="term" value="F:nucleotidyltransferase activity"/>
    <property type="evidence" value="ECO:0007669"/>
    <property type="project" value="UniProtKB-KW"/>
</dbReference>
<comment type="caution">
    <text evidence="2">The sequence shown here is derived from an EMBL/GenBank/DDBJ whole genome shotgun (WGS) entry which is preliminary data.</text>
</comment>
<protein>
    <submittedName>
        <fullName evidence="2">ThiF family adenylyltransferase</fullName>
    </submittedName>
</protein>
<dbReference type="InterPro" id="IPR035985">
    <property type="entry name" value="Ubiquitin-activating_enz"/>
</dbReference>
<dbReference type="Pfam" id="PF00899">
    <property type="entry name" value="ThiF"/>
    <property type="match status" value="1"/>
</dbReference>
<dbReference type="RefSeq" id="WP_304450039.1">
    <property type="nucleotide sequence ID" value="NZ_JARRAH010000004.1"/>
</dbReference>
<keyword evidence="2" id="KW-0548">Nucleotidyltransferase</keyword>
<dbReference type="PANTHER" id="PTHR43267">
    <property type="entry name" value="TRNA THREONYLCARBAMOYLADENOSINE DEHYDRATASE"/>
    <property type="match status" value="1"/>
</dbReference>
<name>A0ABD5UIX7_9EURY</name>
<accession>A0ABD5UIX7</accession>
<dbReference type="SUPFAM" id="SSF69572">
    <property type="entry name" value="Activating enzymes of the ubiquitin-like proteins"/>
    <property type="match status" value="1"/>
</dbReference>
<evidence type="ECO:0000313" key="3">
    <source>
        <dbReference type="Proteomes" id="UP001596406"/>
    </source>
</evidence>
<proteinExistence type="predicted"/>
<dbReference type="PANTHER" id="PTHR43267:SF3">
    <property type="entry name" value="THIF PROTEIN"/>
    <property type="match status" value="1"/>
</dbReference>
<feature type="domain" description="THIF-type NAD/FAD binding fold" evidence="1">
    <location>
        <begin position="227"/>
        <end position="461"/>
    </location>
</feature>
<dbReference type="InterPro" id="IPR000594">
    <property type="entry name" value="ThiF_NAD_FAD-bd"/>
</dbReference>
<keyword evidence="3" id="KW-1185">Reference proteome</keyword>
<sequence>MGMSIQDEQTATPATVDEFHVALTKATRETIRSLLFENDRFRSMPERGLIAVLRPSSGQNRVTYLIEEVVPPEQGDIQFDGGLDFGREYSRRARELAQARDEAGLLYLHTHLPGGNTPSAKDTEVARDSLFRDARKLGDDRPFAMGIVTEDGGWSIMSFEFDTPSVAEEVGDGGYSEYAARTRRASAVRIFGDRFQKIPTDVEATGAAAALTDADMEIHDSIDVENFWGSAGQARLSALRVGIVGLGGGGSILAPTLARLGVAEEVLVDFDLVDHANLNRAMGATTVDADVHRPKVQVAARTARAAATNPGFTVREVQASVSEDHPDYGAILDLLDCDIIFDATDADNATRVLDEISHAHLIPVIGGGTDTNVEPGEQTFGERAAISTIVVGPEHTCQRCAGTYDDESARQAMERNDQGGPDNYGVDDVLEDDDRVISMMPTNLVATGLMQLRLLDLVLGLSGGIPAEMRFNPLTWEMRPKLISHNEGCVHQEIIGIGDTVNLNLGTDWTYKRLREAGN</sequence>
<dbReference type="AlphaFoldDB" id="A0ABD5UIX7"/>
<reference evidence="2 3" key="1">
    <citation type="journal article" date="2019" name="Int. J. Syst. Evol. Microbiol.">
        <title>The Global Catalogue of Microorganisms (GCM) 10K type strain sequencing project: providing services to taxonomists for standard genome sequencing and annotation.</title>
        <authorList>
            <consortium name="The Broad Institute Genomics Platform"/>
            <consortium name="The Broad Institute Genome Sequencing Center for Infectious Disease"/>
            <person name="Wu L."/>
            <person name="Ma J."/>
        </authorList>
    </citation>
    <scope>NUCLEOTIDE SEQUENCE [LARGE SCALE GENOMIC DNA]</scope>
    <source>
        <strain evidence="2 3">PSRA2</strain>
    </source>
</reference>
<keyword evidence="2" id="KW-0808">Transferase</keyword>
<dbReference type="Proteomes" id="UP001596406">
    <property type="component" value="Unassembled WGS sequence"/>
</dbReference>
<evidence type="ECO:0000313" key="2">
    <source>
        <dbReference type="EMBL" id="MFC6838352.1"/>
    </source>
</evidence>
<dbReference type="EMBL" id="JBHSXM010000004">
    <property type="protein sequence ID" value="MFC6838352.1"/>
    <property type="molecule type" value="Genomic_DNA"/>
</dbReference>
<evidence type="ECO:0000259" key="1">
    <source>
        <dbReference type="Pfam" id="PF00899"/>
    </source>
</evidence>
<gene>
    <name evidence="2" type="ORF">ACFQHK_17865</name>
</gene>
<organism evidence="2 3">
    <name type="scientific">Halomarina ordinaria</name>
    <dbReference type="NCBI Taxonomy" id="3033939"/>
    <lineage>
        <taxon>Archaea</taxon>
        <taxon>Methanobacteriati</taxon>
        <taxon>Methanobacteriota</taxon>
        <taxon>Stenosarchaea group</taxon>
        <taxon>Halobacteria</taxon>
        <taxon>Halobacteriales</taxon>
        <taxon>Natronomonadaceae</taxon>
        <taxon>Halomarina</taxon>
    </lineage>
</organism>
<dbReference type="InterPro" id="IPR045886">
    <property type="entry name" value="ThiF/MoeB/HesA"/>
</dbReference>
<dbReference type="Gene3D" id="3.40.50.720">
    <property type="entry name" value="NAD(P)-binding Rossmann-like Domain"/>
    <property type="match status" value="1"/>
</dbReference>